<dbReference type="SMART" id="SM00919">
    <property type="entry name" value="Malic_M"/>
    <property type="match status" value="1"/>
</dbReference>
<evidence type="ECO:0000256" key="1">
    <source>
        <dbReference type="SAM" id="MobiDB-lite"/>
    </source>
</evidence>
<dbReference type="Gene3D" id="3.40.50.720">
    <property type="entry name" value="NAD(P)-binding Rossmann-like Domain"/>
    <property type="match status" value="1"/>
</dbReference>
<feature type="region of interest" description="Disordered" evidence="1">
    <location>
        <begin position="218"/>
        <end position="240"/>
    </location>
</feature>
<dbReference type="OrthoDB" id="626167at2759"/>
<evidence type="ECO:0000313" key="4">
    <source>
        <dbReference type="Proteomes" id="UP000541444"/>
    </source>
</evidence>
<dbReference type="PROSITE" id="PS50011">
    <property type="entry name" value="PROTEIN_KINASE_DOM"/>
    <property type="match status" value="1"/>
</dbReference>
<sequence length="656" mass="72256">MIEGVQDALLDKKCPEVMEWKKRFSIVVDIAKGLEFLHYVGDPRAIHGDIKLSNILLDTQFNSKIIDFGLASRIEEICDAMSVIQIELEERKLGNSIGSGSKVRMGSVKGEDNGSIIEETESVVMGFEELVIGCGVDVSPESCVRVVEVEASSKTDNVTVEASSSEVLDKTSVSEGNFDKSSVDSRMNLVCRRSGQKKSISGRDWWWRHDNGVVSETGVGEETTSISSKPSGIKSEQKEKTGYTGGHYWTKIELVGRRRVVYALVLIPRESGGERNFVELSKKKKKSEKTSSGVSDRKKKRKSNGSVDWWLDGLSGEFCSGRRNNQDWASGEIHKSGGASNTASMRGTVCYIAPEYGGGGQLSENYDVYSYGVLLLVLISGRRPLQVTASPMSEFEQANLISWAKHLACRVVFLCLQRSPIKRPSIKEVVGMLSGDSKLPHLPVDFSLSPPSNLFKFRKKARGLMSRGLEPPTPTKESHTAELIESAVTGTLNVLKACSETSGKKVVVVSSVANVLMNPNWPRDRVKDEAWNGKVGHVNQANNMYLFPGIGLGTLLSGAHYISYGMYSAYYKGSWGNYFITCDPYSLASYMTDEEINKGILFPSISSIQHITMEVSAAALHEGVVEELAEEHGDIETKELMHMSEEETKEYVARSM</sequence>
<dbReference type="Proteomes" id="UP000541444">
    <property type="component" value="Unassembled WGS sequence"/>
</dbReference>
<gene>
    <name evidence="3" type="ORF">GIB67_002152</name>
</gene>
<evidence type="ECO:0000313" key="3">
    <source>
        <dbReference type="EMBL" id="KAF6134751.1"/>
    </source>
</evidence>
<feature type="domain" description="Protein kinase" evidence="2">
    <location>
        <begin position="1"/>
        <end position="442"/>
    </location>
</feature>
<dbReference type="InterPro" id="IPR036291">
    <property type="entry name" value="NAD(P)-bd_dom_sf"/>
</dbReference>
<comment type="caution">
    <text evidence="3">The sequence shown here is derived from an EMBL/GenBank/DDBJ whole genome shotgun (WGS) entry which is preliminary data.</text>
</comment>
<dbReference type="PANTHER" id="PTHR46821:SF2">
    <property type="entry name" value="OS03G0251700 PROTEIN"/>
    <property type="match status" value="1"/>
</dbReference>
<dbReference type="Gene3D" id="1.10.510.10">
    <property type="entry name" value="Transferase(Phosphotransferase) domain 1"/>
    <property type="match status" value="2"/>
</dbReference>
<evidence type="ECO:0000259" key="2">
    <source>
        <dbReference type="PROSITE" id="PS50011"/>
    </source>
</evidence>
<protein>
    <recommendedName>
        <fullName evidence="2">Protein kinase domain-containing protein</fullName>
    </recommendedName>
</protein>
<dbReference type="InterPro" id="IPR011009">
    <property type="entry name" value="Kinase-like_dom_sf"/>
</dbReference>
<dbReference type="GO" id="GO:0004672">
    <property type="term" value="F:protein kinase activity"/>
    <property type="evidence" value="ECO:0007669"/>
    <property type="project" value="InterPro"/>
</dbReference>
<dbReference type="InterPro" id="IPR012302">
    <property type="entry name" value="Malic_NAD-bd"/>
</dbReference>
<dbReference type="InterPro" id="IPR000719">
    <property type="entry name" value="Prot_kinase_dom"/>
</dbReference>
<keyword evidence="4" id="KW-1185">Reference proteome</keyword>
<dbReference type="GO" id="GO:0051287">
    <property type="term" value="F:NAD binding"/>
    <property type="evidence" value="ECO:0007669"/>
    <property type="project" value="InterPro"/>
</dbReference>
<dbReference type="SUPFAM" id="SSF51735">
    <property type="entry name" value="NAD(P)-binding Rossmann-fold domains"/>
    <property type="match status" value="2"/>
</dbReference>
<feature type="region of interest" description="Disordered" evidence="1">
    <location>
        <begin position="278"/>
        <end position="300"/>
    </location>
</feature>
<accession>A0A7J7KWL2</accession>
<dbReference type="EMBL" id="JACGCM010002827">
    <property type="protein sequence ID" value="KAF6134751.1"/>
    <property type="molecule type" value="Genomic_DNA"/>
</dbReference>
<dbReference type="Pfam" id="PF03949">
    <property type="entry name" value="Malic_M"/>
    <property type="match status" value="1"/>
</dbReference>
<name>A0A7J7KWL2_9MAGN</name>
<dbReference type="SMART" id="SM00220">
    <property type="entry name" value="S_TKc"/>
    <property type="match status" value="1"/>
</dbReference>
<dbReference type="GO" id="GO:0005524">
    <property type="term" value="F:ATP binding"/>
    <property type="evidence" value="ECO:0007669"/>
    <property type="project" value="InterPro"/>
</dbReference>
<dbReference type="SUPFAM" id="SSF56112">
    <property type="entry name" value="Protein kinase-like (PK-like)"/>
    <property type="match status" value="1"/>
</dbReference>
<dbReference type="Pfam" id="PF00069">
    <property type="entry name" value="Pkinase"/>
    <property type="match status" value="1"/>
</dbReference>
<dbReference type="PANTHER" id="PTHR46821">
    <property type="entry name" value="OS07G0586332 PROTEIN"/>
    <property type="match status" value="1"/>
</dbReference>
<dbReference type="InterPro" id="IPR044576">
    <property type="entry name" value="At4g25390-like"/>
</dbReference>
<dbReference type="AlphaFoldDB" id="A0A7J7KWL2"/>
<organism evidence="3 4">
    <name type="scientific">Kingdonia uniflora</name>
    <dbReference type="NCBI Taxonomy" id="39325"/>
    <lineage>
        <taxon>Eukaryota</taxon>
        <taxon>Viridiplantae</taxon>
        <taxon>Streptophyta</taxon>
        <taxon>Embryophyta</taxon>
        <taxon>Tracheophyta</taxon>
        <taxon>Spermatophyta</taxon>
        <taxon>Magnoliopsida</taxon>
        <taxon>Ranunculales</taxon>
        <taxon>Circaeasteraceae</taxon>
        <taxon>Kingdonia</taxon>
    </lineage>
</organism>
<proteinExistence type="predicted"/>
<reference evidence="3 4" key="1">
    <citation type="journal article" date="2020" name="IScience">
        <title>Genome Sequencing of the Endangered Kingdonia uniflora (Circaeasteraceae, Ranunculales) Reveals Potential Mechanisms of Evolutionary Specialization.</title>
        <authorList>
            <person name="Sun Y."/>
            <person name="Deng T."/>
            <person name="Zhang A."/>
            <person name="Moore M.J."/>
            <person name="Landis J.B."/>
            <person name="Lin N."/>
            <person name="Zhang H."/>
            <person name="Zhang X."/>
            <person name="Huang J."/>
            <person name="Zhang X."/>
            <person name="Sun H."/>
            <person name="Wang H."/>
        </authorList>
    </citation>
    <scope>NUCLEOTIDE SEQUENCE [LARGE SCALE GENOMIC DNA]</scope>
    <source>
        <strain evidence="3">TB1705</strain>
        <tissue evidence="3">Leaf</tissue>
    </source>
</reference>